<dbReference type="GO" id="GO:0031932">
    <property type="term" value="C:TORC2 complex"/>
    <property type="evidence" value="ECO:0007669"/>
    <property type="project" value="TreeGrafter"/>
</dbReference>
<accession>A0AAW2HU73</accession>
<proteinExistence type="inferred from homology"/>
<dbReference type="EMBL" id="JARGDH010000003">
    <property type="protein sequence ID" value="KAL0273291.1"/>
    <property type="molecule type" value="Genomic_DNA"/>
</dbReference>
<sequence length="347" mass="39786">MSYYTPIFFKKLKKVPSFAHHQDTNNFIEPVPSPSFKAKFCASEEQQFKLEWGRIQKVVFDLYASFRKSTQEGVQECTKMPKGTLAILHDDIHMLLRSKAGSFVFDFIQRKILPAATEILYESILEGKSEEDNDKNVQNSESKKRFNLDVLLQAWKHFYSHILPDLEMIFAEVSSHSHLSVRSATLLAFRDGIILKFLDDLILVLQDHSKIKRQIFSLRQMLLVLQNASEKYPPSESKLNLEKVVALVVSPYQGYHDLYSGFNDEPVVESNEESIDDLSLLDNISEEDNTSLPLCVRSSPAVETLHDLFALSADRTMQQIRSKGKNKDGRKRSISTSGELFVQSFRR</sequence>
<dbReference type="AlphaFoldDB" id="A0AAW2HU73"/>
<gene>
    <name evidence="2" type="ORF">PYX00_005995</name>
</gene>
<reference evidence="2" key="1">
    <citation type="journal article" date="2024" name="Gigascience">
        <title>Chromosome-level genome of the poultry shaft louse Menopon gallinae provides insight into the host-switching and adaptive evolution of parasitic lice.</title>
        <authorList>
            <person name="Xu Y."/>
            <person name="Ma L."/>
            <person name="Liu S."/>
            <person name="Liang Y."/>
            <person name="Liu Q."/>
            <person name="He Z."/>
            <person name="Tian L."/>
            <person name="Duan Y."/>
            <person name="Cai W."/>
            <person name="Li H."/>
            <person name="Song F."/>
        </authorList>
    </citation>
    <scope>NUCLEOTIDE SEQUENCE</scope>
    <source>
        <strain evidence="2">Cailab_2023a</strain>
    </source>
</reference>
<dbReference type="InterPro" id="IPR013745">
    <property type="entry name" value="Bit61/PRR5"/>
</dbReference>
<evidence type="ECO:0000256" key="1">
    <source>
        <dbReference type="ARBA" id="ARBA00010453"/>
    </source>
</evidence>
<protein>
    <submittedName>
        <fullName evidence="2">Uncharacterized protein</fullName>
    </submittedName>
</protein>
<comment type="caution">
    <text evidence="2">The sequence shown here is derived from an EMBL/GenBank/DDBJ whole genome shotgun (WGS) entry which is preliminary data.</text>
</comment>
<dbReference type="PANTHER" id="PTHR32428:SF2">
    <property type="entry name" value="TARGET OF RAPAMYCIN COMPLEX 2 SUBUNIT BIT61-RELATED"/>
    <property type="match status" value="1"/>
</dbReference>
<organism evidence="2">
    <name type="scientific">Menopon gallinae</name>
    <name type="common">poultry shaft louse</name>
    <dbReference type="NCBI Taxonomy" id="328185"/>
    <lineage>
        <taxon>Eukaryota</taxon>
        <taxon>Metazoa</taxon>
        <taxon>Ecdysozoa</taxon>
        <taxon>Arthropoda</taxon>
        <taxon>Hexapoda</taxon>
        <taxon>Insecta</taxon>
        <taxon>Pterygota</taxon>
        <taxon>Neoptera</taxon>
        <taxon>Paraneoptera</taxon>
        <taxon>Psocodea</taxon>
        <taxon>Troctomorpha</taxon>
        <taxon>Phthiraptera</taxon>
        <taxon>Amblycera</taxon>
        <taxon>Menoponidae</taxon>
        <taxon>Menopon</taxon>
    </lineage>
</organism>
<name>A0AAW2HU73_9NEOP</name>
<evidence type="ECO:0000313" key="2">
    <source>
        <dbReference type="EMBL" id="KAL0273291.1"/>
    </source>
</evidence>
<dbReference type="PANTHER" id="PTHR32428">
    <property type="entry name" value="TARGET OF RAPAMYCIN COMPLEX 2 SUBUNIT BIT61-RELATED"/>
    <property type="match status" value="1"/>
</dbReference>
<dbReference type="GO" id="GO:0038203">
    <property type="term" value="P:TORC2 signaling"/>
    <property type="evidence" value="ECO:0007669"/>
    <property type="project" value="TreeGrafter"/>
</dbReference>
<comment type="similarity">
    <text evidence="1">Belongs to the PROTOR family.</text>
</comment>